<proteinExistence type="predicted"/>
<gene>
    <name evidence="2" type="ORF">PFISCL1PPCAC_11985</name>
</gene>
<feature type="non-terminal residue" evidence="2">
    <location>
        <position position="1"/>
    </location>
</feature>
<name>A0AAV5VMS3_9BILA</name>
<sequence>QPKRGDKQAGMGNTLTGEYPSTWEEKDVLEWKKTAADQQQCAYLQFAGAQFHDISDLSKELRITKICFAIYGPPTE</sequence>
<accession>A0AAV5VMS3</accession>
<keyword evidence="3" id="KW-1185">Reference proteome</keyword>
<protein>
    <submittedName>
        <fullName evidence="2">Uncharacterized protein</fullName>
    </submittedName>
</protein>
<feature type="non-terminal residue" evidence="2">
    <location>
        <position position="76"/>
    </location>
</feature>
<feature type="region of interest" description="Disordered" evidence="1">
    <location>
        <begin position="1"/>
        <end position="21"/>
    </location>
</feature>
<comment type="caution">
    <text evidence="2">The sequence shown here is derived from an EMBL/GenBank/DDBJ whole genome shotgun (WGS) entry which is preliminary data.</text>
</comment>
<evidence type="ECO:0000313" key="2">
    <source>
        <dbReference type="EMBL" id="GMT20688.1"/>
    </source>
</evidence>
<organism evidence="2 3">
    <name type="scientific">Pristionchus fissidentatus</name>
    <dbReference type="NCBI Taxonomy" id="1538716"/>
    <lineage>
        <taxon>Eukaryota</taxon>
        <taxon>Metazoa</taxon>
        <taxon>Ecdysozoa</taxon>
        <taxon>Nematoda</taxon>
        <taxon>Chromadorea</taxon>
        <taxon>Rhabditida</taxon>
        <taxon>Rhabditina</taxon>
        <taxon>Diplogasteromorpha</taxon>
        <taxon>Diplogasteroidea</taxon>
        <taxon>Neodiplogasteridae</taxon>
        <taxon>Pristionchus</taxon>
    </lineage>
</organism>
<dbReference type="Proteomes" id="UP001432322">
    <property type="component" value="Unassembled WGS sequence"/>
</dbReference>
<dbReference type="EMBL" id="BTSY01000003">
    <property type="protein sequence ID" value="GMT20688.1"/>
    <property type="molecule type" value="Genomic_DNA"/>
</dbReference>
<evidence type="ECO:0000256" key="1">
    <source>
        <dbReference type="SAM" id="MobiDB-lite"/>
    </source>
</evidence>
<dbReference type="AlphaFoldDB" id="A0AAV5VMS3"/>
<evidence type="ECO:0000313" key="3">
    <source>
        <dbReference type="Proteomes" id="UP001432322"/>
    </source>
</evidence>
<reference evidence="2" key="1">
    <citation type="submission" date="2023-10" db="EMBL/GenBank/DDBJ databases">
        <title>Genome assembly of Pristionchus species.</title>
        <authorList>
            <person name="Yoshida K."/>
            <person name="Sommer R.J."/>
        </authorList>
    </citation>
    <scope>NUCLEOTIDE SEQUENCE</scope>
    <source>
        <strain evidence="2">RS5133</strain>
    </source>
</reference>